<dbReference type="OrthoDB" id="2305516at2759"/>
<proteinExistence type="predicted"/>
<evidence type="ECO:0000313" key="2">
    <source>
        <dbReference type="Proteomes" id="UP000265703"/>
    </source>
</evidence>
<protein>
    <submittedName>
        <fullName evidence="1">Uncharacterized protein</fullName>
    </submittedName>
</protein>
<reference evidence="1 2" key="1">
    <citation type="submission" date="2018-06" db="EMBL/GenBank/DDBJ databases">
        <title>Comparative genomics reveals the genomic features of Rhizophagus irregularis, R. cerebriforme, R. diaphanum and Gigaspora rosea, and their symbiotic lifestyle signature.</title>
        <authorList>
            <person name="Morin E."/>
            <person name="San Clemente H."/>
            <person name="Chen E.C.H."/>
            <person name="De La Providencia I."/>
            <person name="Hainaut M."/>
            <person name="Kuo A."/>
            <person name="Kohler A."/>
            <person name="Murat C."/>
            <person name="Tang N."/>
            <person name="Roy S."/>
            <person name="Loubradou J."/>
            <person name="Henrissat B."/>
            <person name="Grigoriev I.V."/>
            <person name="Corradi N."/>
            <person name="Roux C."/>
            <person name="Martin F.M."/>
        </authorList>
    </citation>
    <scope>NUCLEOTIDE SEQUENCE [LARGE SCALE GENOMIC DNA]</scope>
    <source>
        <strain evidence="1 2">DAOM 227022</strain>
    </source>
</reference>
<dbReference type="AlphaFoldDB" id="A0A397SX37"/>
<dbReference type="EMBL" id="QKYT01000257">
    <property type="protein sequence ID" value="RIA88565.1"/>
    <property type="molecule type" value="Genomic_DNA"/>
</dbReference>
<evidence type="ECO:0000313" key="1">
    <source>
        <dbReference type="EMBL" id="RIA88565.1"/>
    </source>
</evidence>
<sequence length="211" mass="23946">MIHTEYENYVICPGCHGLFYVIPPASATPATYPDYLSVDSELTETTYQILPLQTLSTPIIPQSVTPVIPAVIPQAPNDLRDLRSNVQTKKKDHRNRRILTKNSFEVIFFKSAVAYVDEGPIPRNVEKKIIYFDDDSADGIIRSIEKEFSELKKSSWGFYKCKTSRLHKSTPAGTSKLSKSHKLVPAVINVPLTIKELKRISGFRKKLYIYI</sequence>
<organism evidence="1 2">
    <name type="scientific">Glomus cerebriforme</name>
    <dbReference type="NCBI Taxonomy" id="658196"/>
    <lineage>
        <taxon>Eukaryota</taxon>
        <taxon>Fungi</taxon>
        <taxon>Fungi incertae sedis</taxon>
        <taxon>Mucoromycota</taxon>
        <taxon>Glomeromycotina</taxon>
        <taxon>Glomeromycetes</taxon>
        <taxon>Glomerales</taxon>
        <taxon>Glomeraceae</taxon>
        <taxon>Glomus</taxon>
    </lineage>
</organism>
<dbReference type="Proteomes" id="UP000265703">
    <property type="component" value="Unassembled WGS sequence"/>
</dbReference>
<gene>
    <name evidence="1" type="ORF">C1645_739291</name>
</gene>
<accession>A0A397SX37</accession>
<comment type="caution">
    <text evidence="1">The sequence shown here is derived from an EMBL/GenBank/DDBJ whole genome shotgun (WGS) entry which is preliminary data.</text>
</comment>
<keyword evidence="2" id="KW-1185">Reference proteome</keyword>
<name>A0A397SX37_9GLOM</name>